<organism evidence="3 4">
    <name type="scientific">Staphylococcus felis</name>
    <dbReference type="NCBI Taxonomy" id="46127"/>
    <lineage>
        <taxon>Bacteria</taxon>
        <taxon>Bacillati</taxon>
        <taxon>Bacillota</taxon>
        <taxon>Bacilli</taxon>
        <taxon>Bacillales</taxon>
        <taxon>Staphylococcaceae</taxon>
        <taxon>Staphylococcus</taxon>
    </lineage>
</organism>
<comment type="caution">
    <text evidence="3">The sequence shown here is derived from an EMBL/GenBank/DDBJ whole genome shotgun (WGS) entry which is preliminary data.</text>
</comment>
<dbReference type="CDD" id="cd06259">
    <property type="entry name" value="YdcF-like"/>
    <property type="match status" value="1"/>
</dbReference>
<feature type="transmembrane region" description="Helical" evidence="1">
    <location>
        <begin position="75"/>
        <end position="96"/>
    </location>
</feature>
<evidence type="ECO:0000313" key="3">
    <source>
        <dbReference type="EMBL" id="MBH9581043.1"/>
    </source>
</evidence>
<feature type="domain" description="DUF218" evidence="2">
    <location>
        <begin position="114"/>
        <end position="232"/>
    </location>
</feature>
<dbReference type="InterPro" id="IPR003848">
    <property type="entry name" value="DUF218"/>
</dbReference>
<keyword evidence="1" id="KW-0472">Membrane</keyword>
<dbReference type="Gene3D" id="3.40.50.620">
    <property type="entry name" value="HUPs"/>
    <property type="match status" value="1"/>
</dbReference>
<feature type="transmembrane region" description="Helical" evidence="1">
    <location>
        <begin position="13"/>
        <end position="33"/>
    </location>
</feature>
<dbReference type="EMBL" id="JAEDAQ010000009">
    <property type="protein sequence ID" value="MBH9581043.1"/>
    <property type="molecule type" value="Genomic_DNA"/>
</dbReference>
<evidence type="ECO:0000259" key="2">
    <source>
        <dbReference type="Pfam" id="PF02698"/>
    </source>
</evidence>
<keyword evidence="1" id="KW-0812">Transmembrane</keyword>
<accession>A0ABS0QQW5</accession>
<reference evidence="3 4" key="1">
    <citation type="submission" date="2020-12" db="EMBL/GenBank/DDBJ databases">
        <title>Genomic analysis of Staphylococcus felis from a cat with skin infection.</title>
        <authorList>
            <person name="Aslantas O."/>
            <person name="Keskin O."/>
            <person name="Buyukaltay K."/>
            <person name="Gullu Yucetepe A."/>
        </authorList>
    </citation>
    <scope>NUCLEOTIDE SEQUENCE [LARGE SCALE GENOMIC DNA]</scope>
    <source>
        <strain evidence="3 4">HARRANVET</strain>
    </source>
</reference>
<dbReference type="Pfam" id="PF02698">
    <property type="entry name" value="DUF218"/>
    <property type="match status" value="1"/>
</dbReference>
<dbReference type="InterPro" id="IPR014729">
    <property type="entry name" value="Rossmann-like_a/b/a_fold"/>
</dbReference>
<evidence type="ECO:0000256" key="1">
    <source>
        <dbReference type="SAM" id="Phobius"/>
    </source>
</evidence>
<dbReference type="PANTHER" id="PTHR30336:SF18">
    <property type="entry name" value="MEMBRANE PROTEIN"/>
    <property type="match status" value="1"/>
</dbReference>
<feature type="transmembrane region" description="Helical" evidence="1">
    <location>
        <begin position="251"/>
        <end position="272"/>
    </location>
</feature>
<dbReference type="PANTHER" id="PTHR30336">
    <property type="entry name" value="INNER MEMBRANE PROTEIN, PROBABLE PERMEASE"/>
    <property type="match status" value="1"/>
</dbReference>
<evidence type="ECO:0000313" key="4">
    <source>
        <dbReference type="Proteomes" id="UP000597038"/>
    </source>
</evidence>
<dbReference type="Proteomes" id="UP000597038">
    <property type="component" value="Unassembled WGS sequence"/>
</dbReference>
<gene>
    <name evidence="3" type="ORF">I9026_06605</name>
</gene>
<sequence>MVIVICLVFSFDWLLTTIVPMILIFIVLVIQFFRQLRLSQHLPFLISLLYYGLSVVALVIGSMIIASLMPTILSIPFTLLLSLGLVFILSWIHYLYMTALFLVTPPPYDNATLLILGAGIYTEDVTPMLKQRLDRALQFARSCQTSSYFVVSGGQGPDEPISEALAMKRYLISQGIPPSHISMEDQSTNTYTNMQYSKRYIKLYPNPVVIITSEFHLLRALRLAQRHRIQTSGYGAPSPIQFRAKSLIHDYCGLLFQYPMTWLIFSIIIIILQL</sequence>
<keyword evidence="4" id="KW-1185">Reference proteome</keyword>
<feature type="transmembrane region" description="Helical" evidence="1">
    <location>
        <begin position="45"/>
        <end position="69"/>
    </location>
</feature>
<protein>
    <submittedName>
        <fullName evidence="3">YdcF family protein</fullName>
    </submittedName>
</protein>
<proteinExistence type="predicted"/>
<dbReference type="InterPro" id="IPR051599">
    <property type="entry name" value="Cell_Envelope_Assoc"/>
</dbReference>
<name>A0ABS0QQW5_9STAP</name>
<keyword evidence="1" id="KW-1133">Transmembrane helix</keyword>
<dbReference type="RefSeq" id="WP_181896087.1">
    <property type="nucleotide sequence ID" value="NZ_JAEDAQ010000009.1"/>
</dbReference>